<name>A0A151ZH63_TIELA</name>
<dbReference type="Proteomes" id="UP000076078">
    <property type="component" value="Unassembled WGS sequence"/>
</dbReference>
<sequence>MPVNPPKSCDYVDFKDYLVISRKHNDNFIYELNKMKSTSECDKVWETLESKSLFRISLINNCIDETQNKIDTQQTNTDSIYLENQRKLKNKLNFLIMERDVESILTDNAKKVFHKFCK</sequence>
<accession>A0A151ZH63</accession>
<organism evidence="2 3">
    <name type="scientific">Tieghemostelium lacteum</name>
    <name type="common">Slime mold</name>
    <name type="synonym">Dictyostelium lacteum</name>
    <dbReference type="NCBI Taxonomy" id="361077"/>
    <lineage>
        <taxon>Eukaryota</taxon>
        <taxon>Amoebozoa</taxon>
        <taxon>Evosea</taxon>
        <taxon>Eumycetozoa</taxon>
        <taxon>Dictyostelia</taxon>
        <taxon>Dictyosteliales</taxon>
        <taxon>Raperosteliaceae</taxon>
        <taxon>Tieghemostelium</taxon>
    </lineage>
</organism>
<reference evidence="2 3" key="1">
    <citation type="submission" date="2015-12" db="EMBL/GenBank/DDBJ databases">
        <title>Dictyostelia acquired genes for synthesis and detection of signals that induce cell-type specialization by lateral gene transfer from prokaryotes.</title>
        <authorList>
            <person name="Gloeckner G."/>
            <person name="Schaap P."/>
        </authorList>
    </citation>
    <scope>NUCLEOTIDE SEQUENCE [LARGE SCALE GENOMIC DNA]</scope>
    <source>
        <strain evidence="2 3">TK</strain>
    </source>
</reference>
<dbReference type="OrthoDB" id="5593818at2759"/>
<dbReference type="InParanoid" id="A0A151ZH63"/>
<evidence type="ECO:0000313" key="2">
    <source>
        <dbReference type="EMBL" id="KYQ93321.1"/>
    </source>
</evidence>
<keyword evidence="3" id="KW-1185">Reference proteome</keyword>
<dbReference type="OMA" id="LNMLNME"/>
<proteinExistence type="inferred from homology"/>
<dbReference type="PANTHER" id="PTHR31905:SF2">
    <property type="entry name" value="PROTEIN MIX23"/>
    <property type="match status" value="1"/>
</dbReference>
<comment type="similarity">
    <text evidence="1">Belongs to the MIX23 family.</text>
</comment>
<dbReference type="FunCoup" id="A0A151ZH63">
    <property type="interactions" value="385"/>
</dbReference>
<comment type="caution">
    <text evidence="2">The sequence shown here is derived from an EMBL/GenBank/DDBJ whole genome shotgun (WGS) entry which is preliminary data.</text>
</comment>
<dbReference type="PANTHER" id="PTHR31905">
    <property type="entry name" value="COILED-COIL DOMAIN-CONTAINING PROTEIN 58"/>
    <property type="match status" value="1"/>
</dbReference>
<evidence type="ECO:0000313" key="3">
    <source>
        <dbReference type="Proteomes" id="UP000076078"/>
    </source>
</evidence>
<dbReference type="AlphaFoldDB" id="A0A151ZH63"/>
<evidence type="ECO:0000256" key="1">
    <source>
        <dbReference type="ARBA" id="ARBA00024204"/>
    </source>
</evidence>
<dbReference type="EMBL" id="LODT01000028">
    <property type="protein sequence ID" value="KYQ93321.1"/>
    <property type="molecule type" value="Genomic_DNA"/>
</dbReference>
<gene>
    <name evidence="2" type="ORF">DLAC_05989</name>
</gene>
<protein>
    <submittedName>
        <fullName evidence="2">Uncharacterized protein</fullName>
    </submittedName>
</protein>
<dbReference type="STRING" id="361077.A0A151ZH63"/>
<dbReference type="InterPro" id="IPR019171">
    <property type="entry name" value="MIX23"/>
</dbReference>
<dbReference type="GO" id="GO:0005758">
    <property type="term" value="C:mitochondrial intermembrane space"/>
    <property type="evidence" value="ECO:0007669"/>
    <property type="project" value="InterPro"/>
</dbReference>